<sequence length="378" mass="44663">MRVGIITWFTGPNYGTNLQAIALQYYLRKQGYEVELVNCEVESKYSKNRRTFIERIEFFPEKWAQRFARRVFFKKEKAIRNGKLERAVQKNCVLTRRCENEKDLVEVFNSFDLLISGSDQIWNPNWYHRFYYADYEGVVTHRISYAPSMGVTKILDEVEREIKRSISKFDVISVREKSAVQLLEPYSKYKPVVVVDPTLLLDSDDWVLIFPPTGEAPKEEYVLGFFIEGNLDHFHATRKFANQKKMKYVFVPYSGLSYYQIGDRHADAGLEDLLELIRNAQYIITDSFHITVFSIIHRKQFYSFLRYRENPITCTNSRIQNLLSMTGLEKRKLEFGTRKIKELPDINYAPHIEMLQHEIEKSKEFLLKSVRGEYKGEL</sequence>
<dbReference type="GO" id="GO:0016740">
    <property type="term" value="F:transferase activity"/>
    <property type="evidence" value="ECO:0007669"/>
    <property type="project" value="UniProtKB-KW"/>
</dbReference>
<keyword evidence="3" id="KW-1185">Reference proteome</keyword>
<proteinExistence type="predicted"/>
<dbReference type="Proteomes" id="UP001652432">
    <property type="component" value="Unassembled WGS sequence"/>
</dbReference>
<dbReference type="InterPro" id="IPR007345">
    <property type="entry name" value="Polysacch_pyruvyl_Trfase"/>
</dbReference>
<dbReference type="Pfam" id="PF04230">
    <property type="entry name" value="PS_pyruv_trans"/>
    <property type="match status" value="1"/>
</dbReference>
<keyword evidence="2" id="KW-0808">Transferase</keyword>
<reference evidence="2 3" key="1">
    <citation type="journal article" date="2021" name="ISME Commun">
        <title>Automated analysis of genomic sequences facilitates high-throughput and comprehensive description of bacteria.</title>
        <authorList>
            <person name="Hitch T.C.A."/>
        </authorList>
    </citation>
    <scope>NUCLEOTIDE SEQUENCE [LARGE SCALE GENOMIC DNA]</scope>
    <source>
        <strain evidence="2 3">Sanger_18</strain>
    </source>
</reference>
<gene>
    <name evidence="2" type="ORF">OCV77_14310</name>
</gene>
<organism evidence="2 3">
    <name type="scientific">Suilimivivens aceti</name>
    <dbReference type="NCBI Taxonomy" id="2981774"/>
    <lineage>
        <taxon>Bacteria</taxon>
        <taxon>Bacillati</taxon>
        <taxon>Bacillota</taxon>
        <taxon>Clostridia</taxon>
        <taxon>Lachnospirales</taxon>
        <taxon>Lachnospiraceae</taxon>
        <taxon>Suilimivivens</taxon>
    </lineage>
</organism>
<dbReference type="EMBL" id="JAOQKJ010000015">
    <property type="protein sequence ID" value="MCU6745645.1"/>
    <property type="molecule type" value="Genomic_DNA"/>
</dbReference>
<evidence type="ECO:0000259" key="1">
    <source>
        <dbReference type="Pfam" id="PF04230"/>
    </source>
</evidence>
<feature type="domain" description="Polysaccharide pyruvyl transferase" evidence="1">
    <location>
        <begin position="13"/>
        <end position="304"/>
    </location>
</feature>
<evidence type="ECO:0000313" key="2">
    <source>
        <dbReference type="EMBL" id="MCU6745645.1"/>
    </source>
</evidence>
<protein>
    <submittedName>
        <fullName evidence="2">Polysaccharide pyruvyl transferase family protein</fullName>
    </submittedName>
</protein>
<dbReference type="RefSeq" id="WP_262575670.1">
    <property type="nucleotide sequence ID" value="NZ_JAOQKJ010000015.1"/>
</dbReference>
<name>A0ABT2T5W4_9FIRM</name>
<comment type="caution">
    <text evidence="2">The sequence shown here is derived from an EMBL/GenBank/DDBJ whole genome shotgun (WGS) entry which is preliminary data.</text>
</comment>
<evidence type="ECO:0000313" key="3">
    <source>
        <dbReference type="Proteomes" id="UP001652432"/>
    </source>
</evidence>
<accession>A0ABT2T5W4</accession>